<protein>
    <recommendedName>
        <fullName evidence="3">EF-hand domain-containing protein</fullName>
    </recommendedName>
</protein>
<dbReference type="AlphaFoldDB" id="S9WSN3"/>
<keyword evidence="2" id="KW-1185">Reference proteome</keyword>
<gene>
    <name evidence="1" type="ORF">ADEAN_000030800</name>
</gene>
<dbReference type="InterPro" id="IPR011992">
    <property type="entry name" value="EF-hand-dom_pair"/>
</dbReference>
<dbReference type="OrthoDB" id="26525at2759"/>
<dbReference type="VEuPathDB" id="TriTrypDB:ADEAN_000030800"/>
<dbReference type="EMBL" id="LR877145">
    <property type="protein sequence ID" value="CAD2212890.1"/>
    <property type="molecule type" value="Genomic_DNA"/>
</dbReference>
<proteinExistence type="predicted"/>
<dbReference type="SUPFAM" id="SSF47473">
    <property type="entry name" value="EF-hand"/>
    <property type="match status" value="1"/>
</dbReference>
<name>S9WSN3_9TRYP</name>
<accession>S9WSN3</accession>
<evidence type="ECO:0000313" key="1">
    <source>
        <dbReference type="EMBL" id="CAD2212890.1"/>
    </source>
</evidence>
<evidence type="ECO:0000313" key="2">
    <source>
        <dbReference type="Proteomes" id="UP000515908"/>
    </source>
</evidence>
<evidence type="ECO:0008006" key="3">
    <source>
        <dbReference type="Google" id="ProtNLM"/>
    </source>
</evidence>
<reference evidence="1 2" key="1">
    <citation type="submission" date="2020-08" db="EMBL/GenBank/DDBJ databases">
        <authorList>
            <person name="Newling K."/>
            <person name="Davey J."/>
            <person name="Forrester S."/>
        </authorList>
    </citation>
    <scope>NUCLEOTIDE SEQUENCE [LARGE SCALE GENOMIC DNA]</scope>
    <source>
        <strain evidence="2">Crithidia deanei Carvalho (ATCC PRA-265)</strain>
    </source>
</reference>
<dbReference type="Proteomes" id="UP000515908">
    <property type="component" value="Chromosome 01"/>
</dbReference>
<organism evidence="1 2">
    <name type="scientific">Angomonas deanei</name>
    <dbReference type="NCBI Taxonomy" id="59799"/>
    <lineage>
        <taxon>Eukaryota</taxon>
        <taxon>Discoba</taxon>
        <taxon>Euglenozoa</taxon>
        <taxon>Kinetoplastea</taxon>
        <taxon>Metakinetoplastina</taxon>
        <taxon>Trypanosomatida</taxon>
        <taxon>Trypanosomatidae</taxon>
        <taxon>Strigomonadinae</taxon>
        <taxon>Angomonas</taxon>
    </lineage>
</organism>
<sequence length="103" mass="11762">MQRSLIAGHNNQRHLSSDEFEHNVGGLPVTDNRIRELFNSLDVGQRGVVSVESVKDFYLGIEHFGLIPSDAEAERKVRKYVSTHPDSLTYDEFACFVLEIARW</sequence>
<dbReference type="Gene3D" id="1.10.238.10">
    <property type="entry name" value="EF-hand"/>
    <property type="match status" value="1"/>
</dbReference>